<name>A0A976MDS6_THEOR</name>
<accession>A0A976MDS6</accession>
<dbReference type="SUPFAM" id="SSF53098">
    <property type="entry name" value="Ribonuclease H-like"/>
    <property type="match status" value="1"/>
</dbReference>
<gene>
    <name evidence="2" type="ORF">MACK_002646</name>
</gene>
<organism evidence="2 3">
    <name type="scientific">Theileria orientalis</name>
    <dbReference type="NCBI Taxonomy" id="68886"/>
    <lineage>
        <taxon>Eukaryota</taxon>
        <taxon>Sar</taxon>
        <taxon>Alveolata</taxon>
        <taxon>Apicomplexa</taxon>
        <taxon>Aconoidasida</taxon>
        <taxon>Piroplasmida</taxon>
        <taxon>Theileriidae</taxon>
        <taxon>Theileria</taxon>
    </lineage>
</organism>
<dbReference type="InterPro" id="IPR036397">
    <property type="entry name" value="RNaseH_sf"/>
</dbReference>
<proteinExistence type="inferred from homology"/>
<dbReference type="PANTHER" id="PTHR15092">
    <property type="entry name" value="POLY A -SPECIFIC RIBONUCLEASE/TARGET OF EGR1, MEMBER 1"/>
    <property type="match status" value="1"/>
</dbReference>
<dbReference type="Pfam" id="PF04857">
    <property type="entry name" value="CAF1"/>
    <property type="match status" value="2"/>
</dbReference>
<dbReference type="GO" id="GO:0000175">
    <property type="term" value="F:3'-5'-RNA exonuclease activity"/>
    <property type="evidence" value="ECO:0007669"/>
    <property type="project" value="TreeGrafter"/>
</dbReference>
<dbReference type="Proteomes" id="UP000244811">
    <property type="component" value="Chromosome 4"/>
</dbReference>
<comment type="similarity">
    <text evidence="1">Belongs to the CAF1 family.</text>
</comment>
<sequence>MEELESEIDSMLNKIPDSKFIVIDCEFSGINPKPESVRTLDDYLLALKEDVEEYALLQIGFCLATYSNSSTEAKWILHPYNFYTYSSEIYNTIFLNDTLLWLRDNGFSLDRWVDEGVDFKRLGDMHSDSVSFITKRTRNNGLHHIIKSIIEYRIPLVFHNGMLDILHLYDKFIGPLPEKPVEISREITRFFVGGIFDTKVIGRYLFEKLDYSLLKSTSLPMLYTNLNSMHDMNQIAKLSLDRSHLEYLDKNTGKINDKLFHEAGFDAFITAMVFSAELGILARTDDLNADELLDFREDKRLGNK</sequence>
<reference evidence="2" key="1">
    <citation type="submission" date="2022-07" db="EMBL/GenBank/DDBJ databases">
        <title>Evaluation of T. orientalis genome assembly methods using nanopore sequencing and analysis of variation between genomes.</title>
        <authorList>
            <person name="Yam J."/>
            <person name="Micallef M.L."/>
            <person name="Liu M."/>
            <person name="Djordjevic S.P."/>
            <person name="Bogema D.R."/>
            <person name="Jenkins C."/>
        </authorList>
    </citation>
    <scope>NUCLEOTIDE SEQUENCE</scope>
    <source>
        <strain evidence="2">Goon Nure</strain>
    </source>
</reference>
<protein>
    <submittedName>
        <fullName evidence="2">Uncharacterized protein</fullName>
    </submittedName>
</protein>
<dbReference type="AlphaFoldDB" id="A0A976MDS6"/>
<evidence type="ECO:0000313" key="3">
    <source>
        <dbReference type="Proteomes" id="UP000244811"/>
    </source>
</evidence>
<dbReference type="Gene3D" id="3.30.420.10">
    <property type="entry name" value="Ribonuclease H-like superfamily/Ribonuclease H"/>
    <property type="match status" value="1"/>
</dbReference>
<dbReference type="PANTHER" id="PTHR15092:SF22">
    <property type="entry name" value="POLY(A)-SPECIFIC RIBONUCLEASE PNLDC1"/>
    <property type="match status" value="1"/>
</dbReference>
<evidence type="ECO:0000256" key="1">
    <source>
        <dbReference type="ARBA" id="ARBA00008372"/>
    </source>
</evidence>
<dbReference type="InterPro" id="IPR006941">
    <property type="entry name" value="RNase_CAF1"/>
</dbReference>
<dbReference type="EMBL" id="CP056072">
    <property type="protein sequence ID" value="UKK02553.2"/>
    <property type="molecule type" value="Genomic_DNA"/>
</dbReference>
<dbReference type="InterPro" id="IPR012337">
    <property type="entry name" value="RNaseH-like_sf"/>
</dbReference>
<dbReference type="InterPro" id="IPR051181">
    <property type="entry name" value="CAF1_poly(A)_ribonucleases"/>
</dbReference>
<dbReference type="GO" id="GO:0003723">
    <property type="term" value="F:RNA binding"/>
    <property type="evidence" value="ECO:0007669"/>
    <property type="project" value="TreeGrafter"/>
</dbReference>
<evidence type="ECO:0000313" key="2">
    <source>
        <dbReference type="EMBL" id="UKK02553.2"/>
    </source>
</evidence>